<dbReference type="EMBL" id="AWSD01000254">
    <property type="protein sequence ID" value="ERH17844.1"/>
    <property type="molecule type" value="Genomic_DNA"/>
</dbReference>
<dbReference type="AlphaFoldDB" id="U1Q6V3"/>
<accession>U1Q6V3</accession>
<name>U1Q6V3_9ACTO</name>
<dbReference type="HOGENOM" id="CLU_3003661_0_0_11"/>
<protein>
    <submittedName>
        <fullName evidence="2">Uncharacterized protein</fullName>
    </submittedName>
</protein>
<evidence type="ECO:0000313" key="2">
    <source>
        <dbReference type="EMBL" id="ERH17844.1"/>
    </source>
</evidence>
<sequence length="56" mass="6067">MLPPGGRGFLVRSGTYFSRENCVFPQTTEVRPQPSVGHRSPRSRSTFSTALEAAAA</sequence>
<dbReference type="Proteomes" id="UP000016498">
    <property type="component" value="Unassembled WGS sequence"/>
</dbReference>
<gene>
    <name evidence="2" type="ORF">HMPREF1549_02302</name>
</gene>
<evidence type="ECO:0000313" key="3">
    <source>
        <dbReference type="Proteomes" id="UP000016498"/>
    </source>
</evidence>
<proteinExistence type="predicted"/>
<feature type="region of interest" description="Disordered" evidence="1">
    <location>
        <begin position="28"/>
        <end position="56"/>
    </location>
</feature>
<reference evidence="2 3" key="1">
    <citation type="submission" date="2013-06" db="EMBL/GenBank/DDBJ databases">
        <authorList>
            <person name="Weinstock G."/>
            <person name="Sodergren E."/>
            <person name="Lobos E.A."/>
            <person name="Fulton L."/>
            <person name="Fulton R."/>
            <person name="Courtney L."/>
            <person name="Fronick C."/>
            <person name="O'Laughlin M."/>
            <person name="Godfrey J."/>
            <person name="Wilson R.M."/>
            <person name="Miner T."/>
            <person name="Farmer C."/>
            <person name="Delehaunty K."/>
            <person name="Cordes M."/>
            <person name="Minx P."/>
            <person name="Tomlinson C."/>
            <person name="Chen J."/>
            <person name="Wollam A."/>
            <person name="Pepin K.H."/>
            <person name="Bhonagiri V."/>
            <person name="Zhang X."/>
            <person name="Warren W."/>
            <person name="Mitreva M."/>
            <person name="Mardis E.R."/>
            <person name="Wilson R.K."/>
        </authorList>
    </citation>
    <scope>NUCLEOTIDE SEQUENCE [LARGE SCALE GENOMIC DNA]</scope>
    <source>
        <strain evidence="2 3">F0510</strain>
    </source>
</reference>
<evidence type="ECO:0000256" key="1">
    <source>
        <dbReference type="SAM" id="MobiDB-lite"/>
    </source>
</evidence>
<organism evidence="2 3">
    <name type="scientific">Actinomyces johnsonii F0510</name>
    <dbReference type="NCBI Taxonomy" id="1227262"/>
    <lineage>
        <taxon>Bacteria</taxon>
        <taxon>Bacillati</taxon>
        <taxon>Actinomycetota</taxon>
        <taxon>Actinomycetes</taxon>
        <taxon>Actinomycetales</taxon>
        <taxon>Actinomycetaceae</taxon>
        <taxon>Actinomyces</taxon>
    </lineage>
</organism>
<comment type="caution">
    <text evidence="2">The sequence shown here is derived from an EMBL/GenBank/DDBJ whole genome shotgun (WGS) entry which is preliminary data.</text>
</comment>